<feature type="compositionally biased region" description="Low complexity" evidence="1">
    <location>
        <begin position="595"/>
        <end position="606"/>
    </location>
</feature>
<evidence type="ECO:0000313" key="3">
    <source>
        <dbReference type="RefSeq" id="XP_025720827.1"/>
    </source>
</evidence>
<protein>
    <submittedName>
        <fullName evidence="3">Collagen alpha-1(III) chain-like</fullName>
    </submittedName>
</protein>
<feature type="compositionally biased region" description="Pro residues" evidence="1">
    <location>
        <begin position="748"/>
        <end position="778"/>
    </location>
</feature>
<feature type="compositionally biased region" description="Low complexity" evidence="1">
    <location>
        <begin position="726"/>
        <end position="740"/>
    </location>
</feature>
<feature type="region of interest" description="Disordered" evidence="1">
    <location>
        <begin position="1"/>
        <end position="89"/>
    </location>
</feature>
<proteinExistence type="predicted"/>
<feature type="region of interest" description="Disordered" evidence="1">
    <location>
        <begin position="507"/>
        <end position="551"/>
    </location>
</feature>
<reference key="1">
    <citation type="submission" date="2019-01" db="UniProtKB">
        <authorList>
            <consortium name="RefSeq"/>
        </authorList>
    </citation>
    <scope>IDENTIFICATION</scope>
</reference>
<feature type="compositionally biased region" description="Pro residues" evidence="1">
    <location>
        <begin position="477"/>
        <end position="488"/>
    </location>
</feature>
<feature type="compositionally biased region" description="Low complexity" evidence="1">
    <location>
        <begin position="67"/>
        <end position="83"/>
    </location>
</feature>
<feature type="compositionally biased region" description="Gly residues" evidence="1">
    <location>
        <begin position="622"/>
        <end position="636"/>
    </location>
</feature>
<dbReference type="AlphaFoldDB" id="A0A3Q7NR68"/>
<feature type="compositionally biased region" description="Low complexity" evidence="1">
    <location>
        <begin position="637"/>
        <end position="666"/>
    </location>
</feature>
<sequence>MAAAARLGLARSPPRGRLAAAAAARSSASAPPHRRPTGLRWDQRASDGARPGALRGARGRRGRSSHIRGLAPPRPAPARSAPIGSPPRPPFKYGRAAGLGAGPALYACATSAAGPGGLSLALRPLLSQLPAGPARAGLRAVYPQLGAPSVEETRTASPALGWKAARLGCAPPLLQHPRAGVPAPGRKARAGVPNRDVEAGFEVPVPRGSGGGPGVPIPLTEGEVLRPGSLNSSVEAGGPGVPAPPSEGGVWGSLSATWRRCSGSVSQEVIAGFRVPVPRGAGGGPGVPIPLSKDEVLGPGSLTAAWRRGGRESLSRRAKAGGGVEAGFGVPARDVEAGDRESLTPEAKAGAGVPNRDVEVGPALWAQGAVAAAGYERFRRVLGAYLGCDPILIPEGLSPCLPASSGWDSGAVHARNSHAGGTMWAALTHPSTLLTSALCASHEGTSRITNPSSQPPAHARLQALEGTRHRCRGSQPPALPQPARPAPPGRGARVQGLGPGCGTRVLGRRGPAPAAQGPRLSLKTGTRKPPPNVPEHRLWVKSKQTNTRTKRTVPEPVLRPRCWRAGFWVTHFVKGRRGNRREDKRPSTLDPSRLGTTGATGADSGTLVCGGPAARGRAPLRGGSGRGTGAGTGTRGALGAPTPRSASSAGPGPSAAVAPTPGRQPYSPRPRPRPRDGGGGGGGGGGGAEGPREHGLPPSPARRSRQLWPQPFWSERRQRESHRRCLQQAQAAGPARRALPVFRLEPGPARPPAPPQPASPGPPAPPRSPGRPPAPRPLPLAAIGRAF</sequence>
<name>A0A3Q7NR68_CALUR</name>
<reference evidence="3" key="2">
    <citation type="submission" date="2025-08" db="UniProtKB">
        <authorList>
            <consortium name="RefSeq"/>
        </authorList>
    </citation>
    <scope>IDENTIFICATION</scope>
    <source>
        <tissue evidence="3">Blood</tissue>
    </source>
</reference>
<evidence type="ECO:0000313" key="2">
    <source>
        <dbReference type="Proteomes" id="UP000286641"/>
    </source>
</evidence>
<feature type="compositionally biased region" description="Low complexity" evidence="1">
    <location>
        <begin position="10"/>
        <end position="31"/>
    </location>
</feature>
<dbReference type="RefSeq" id="XP_025720827.1">
    <property type="nucleotide sequence ID" value="XM_025865042.1"/>
</dbReference>
<keyword evidence="2" id="KW-1185">Reference proteome</keyword>
<gene>
    <name evidence="3" type="primary">LOC112817755</name>
</gene>
<dbReference type="Proteomes" id="UP000286641">
    <property type="component" value="Unplaced"/>
</dbReference>
<dbReference type="InParanoid" id="A0A3Q7NR68"/>
<accession>A0A3Q7NR68</accession>
<feature type="region of interest" description="Disordered" evidence="1">
    <location>
        <begin position="468"/>
        <end position="493"/>
    </location>
</feature>
<feature type="region of interest" description="Disordered" evidence="1">
    <location>
        <begin position="577"/>
        <end position="787"/>
    </location>
</feature>
<organism evidence="2 3">
    <name type="scientific">Callorhinus ursinus</name>
    <name type="common">Northern fur seal</name>
    <dbReference type="NCBI Taxonomy" id="34884"/>
    <lineage>
        <taxon>Eukaryota</taxon>
        <taxon>Metazoa</taxon>
        <taxon>Chordata</taxon>
        <taxon>Craniata</taxon>
        <taxon>Vertebrata</taxon>
        <taxon>Euteleostomi</taxon>
        <taxon>Mammalia</taxon>
        <taxon>Eutheria</taxon>
        <taxon>Laurasiatheria</taxon>
        <taxon>Carnivora</taxon>
        <taxon>Caniformia</taxon>
        <taxon>Pinnipedia</taxon>
        <taxon>Otariidae</taxon>
        <taxon>Callorhinus</taxon>
    </lineage>
</organism>
<feature type="compositionally biased region" description="Gly residues" evidence="1">
    <location>
        <begin position="677"/>
        <end position="689"/>
    </location>
</feature>
<evidence type="ECO:0000256" key="1">
    <source>
        <dbReference type="SAM" id="MobiDB-lite"/>
    </source>
</evidence>
<feature type="compositionally biased region" description="Basic residues" evidence="1">
    <location>
        <begin position="57"/>
        <end position="66"/>
    </location>
</feature>